<dbReference type="EMBL" id="JACDTZ010000001">
    <property type="protein sequence ID" value="MBA5243610.1"/>
    <property type="molecule type" value="Genomic_DNA"/>
</dbReference>
<organism evidence="2 3">
    <name type="scientific">Corynebacterium haemomassiliense</name>
    <dbReference type="NCBI Taxonomy" id="2754726"/>
    <lineage>
        <taxon>Bacteria</taxon>
        <taxon>Bacillati</taxon>
        <taxon>Actinomycetota</taxon>
        <taxon>Actinomycetes</taxon>
        <taxon>Mycobacteriales</taxon>
        <taxon>Corynebacteriaceae</taxon>
        <taxon>Corynebacterium</taxon>
    </lineage>
</organism>
<keyword evidence="3" id="KW-1185">Reference proteome</keyword>
<dbReference type="AlphaFoldDB" id="A0A7W2E9R5"/>
<evidence type="ECO:0000313" key="3">
    <source>
        <dbReference type="Proteomes" id="UP000523682"/>
    </source>
</evidence>
<protein>
    <recommendedName>
        <fullName evidence="4">DUF4352 domain-containing protein</fullName>
    </recommendedName>
</protein>
<dbReference type="Proteomes" id="UP000523682">
    <property type="component" value="Unassembled WGS sequence"/>
</dbReference>
<sequence>MKKTISALAAVSAMFLASCSGTETDSSQSQETAQAGYEVGDFLLNVVDVADPSSVTEVEMPDYEGRKQVSVTADVTNNSEEGVDLACSTDLEVQIASNGSAWGNVGYLERVPDNPQCGDLIAPGETKQMTWVSLMPEEAQPTDLFVQLASDPNFFEEVPLR</sequence>
<accession>A0A7W2E9R5</accession>
<proteinExistence type="predicted"/>
<dbReference type="RefSeq" id="WP_181888338.1">
    <property type="nucleotide sequence ID" value="NZ_CP170998.1"/>
</dbReference>
<feature type="signal peptide" evidence="1">
    <location>
        <begin position="1"/>
        <end position="22"/>
    </location>
</feature>
<evidence type="ECO:0000313" key="2">
    <source>
        <dbReference type="EMBL" id="MBA5243610.1"/>
    </source>
</evidence>
<gene>
    <name evidence="2" type="ORF">H0193_02045</name>
</gene>
<reference evidence="2 3" key="1">
    <citation type="submission" date="2020-07" db="EMBL/GenBank/DDBJ databases">
        <title>Draft genome and description of Corynebacterium haemomassiliense strain Marseile-Q3615 sp. nov.</title>
        <authorList>
            <person name="Boxberger M."/>
            <person name="La Scola B."/>
        </authorList>
    </citation>
    <scope>NUCLEOTIDE SEQUENCE [LARGE SCALE GENOMIC DNA]</scope>
    <source>
        <strain evidence="2 3">Marseille-Q3615</strain>
    </source>
</reference>
<evidence type="ECO:0008006" key="4">
    <source>
        <dbReference type="Google" id="ProtNLM"/>
    </source>
</evidence>
<evidence type="ECO:0000256" key="1">
    <source>
        <dbReference type="SAM" id="SignalP"/>
    </source>
</evidence>
<comment type="caution">
    <text evidence="2">The sequence shown here is derived from an EMBL/GenBank/DDBJ whole genome shotgun (WGS) entry which is preliminary data.</text>
</comment>
<name>A0A7W2E9R5_9CORY</name>
<feature type="chain" id="PRO_5039026403" description="DUF4352 domain-containing protein" evidence="1">
    <location>
        <begin position="23"/>
        <end position="161"/>
    </location>
</feature>
<keyword evidence="1" id="KW-0732">Signal</keyword>
<dbReference type="PROSITE" id="PS51257">
    <property type="entry name" value="PROKAR_LIPOPROTEIN"/>
    <property type="match status" value="1"/>
</dbReference>